<dbReference type="EMBL" id="CSBK01005063">
    <property type="protein sequence ID" value="CPC35646.1"/>
    <property type="molecule type" value="Genomic_DNA"/>
</dbReference>
<gene>
    <name evidence="1" type="ORF">ERS007739_05677</name>
</gene>
<evidence type="ECO:0000313" key="2">
    <source>
        <dbReference type="Proteomes" id="UP000039021"/>
    </source>
</evidence>
<sequence>MTKERYGQIFMWRSGIGGSAPASRARPGCEKIWNLPGLLAYWA</sequence>
<name>A0A916PAJ0_MYCTX</name>
<reference evidence="2" key="1">
    <citation type="submission" date="2015-03" db="EMBL/GenBank/DDBJ databases">
        <authorList>
            <consortium name="Pathogen Informatics"/>
        </authorList>
    </citation>
    <scope>NUCLEOTIDE SEQUENCE [LARGE SCALE GENOMIC DNA]</scope>
    <source>
        <strain evidence="2">N09902308</strain>
    </source>
</reference>
<organism evidence="1 2">
    <name type="scientific">Mycobacterium tuberculosis</name>
    <dbReference type="NCBI Taxonomy" id="1773"/>
    <lineage>
        <taxon>Bacteria</taxon>
        <taxon>Bacillati</taxon>
        <taxon>Actinomycetota</taxon>
        <taxon>Actinomycetes</taxon>
        <taxon>Mycobacteriales</taxon>
        <taxon>Mycobacteriaceae</taxon>
        <taxon>Mycobacterium</taxon>
        <taxon>Mycobacterium tuberculosis complex</taxon>
    </lineage>
</organism>
<comment type="caution">
    <text evidence="1">The sequence shown here is derived from an EMBL/GenBank/DDBJ whole genome shotgun (WGS) entry which is preliminary data.</text>
</comment>
<dbReference type="Proteomes" id="UP000039021">
    <property type="component" value="Unassembled WGS sequence"/>
</dbReference>
<protein>
    <submittedName>
        <fullName evidence="1">Uncharacterized protein</fullName>
    </submittedName>
</protein>
<accession>A0A916PAJ0</accession>
<proteinExistence type="predicted"/>
<evidence type="ECO:0000313" key="1">
    <source>
        <dbReference type="EMBL" id="CPC35646.1"/>
    </source>
</evidence>
<dbReference type="AlphaFoldDB" id="A0A916PAJ0"/>